<reference evidence="2 3" key="1">
    <citation type="submission" date="2019-05" db="EMBL/GenBank/DDBJ databases">
        <title>The Complete Genome Sequence of the n-alkane-degrading Desulfoglaeba alkanexedens ALDC reveals multiple alkylsuccinate synthase gene clusters.</title>
        <authorList>
            <person name="Callaghan A.V."/>
            <person name="Davidova I.A."/>
            <person name="Duncan K.E."/>
            <person name="Morris B."/>
            <person name="McInerney M.J."/>
        </authorList>
    </citation>
    <scope>NUCLEOTIDE SEQUENCE [LARGE SCALE GENOMIC DNA]</scope>
    <source>
        <strain evidence="2 3">ALDC</strain>
    </source>
</reference>
<dbReference type="EMBL" id="CP040098">
    <property type="protein sequence ID" value="QCQ23445.1"/>
    <property type="molecule type" value="Genomic_DNA"/>
</dbReference>
<dbReference type="InterPro" id="IPR001763">
    <property type="entry name" value="Rhodanese-like_dom"/>
</dbReference>
<gene>
    <name evidence="2" type="ORF">FDQ92_04500</name>
</gene>
<dbReference type="Pfam" id="PF00581">
    <property type="entry name" value="Rhodanese"/>
    <property type="match status" value="1"/>
</dbReference>
<protein>
    <submittedName>
        <fullName evidence="2">Rhodanese-like domain-containing protein</fullName>
    </submittedName>
</protein>
<dbReference type="SMART" id="SM00450">
    <property type="entry name" value="RHOD"/>
    <property type="match status" value="1"/>
</dbReference>
<evidence type="ECO:0000259" key="1">
    <source>
        <dbReference type="PROSITE" id="PS50206"/>
    </source>
</evidence>
<dbReference type="Gene3D" id="3.40.250.10">
    <property type="entry name" value="Rhodanese-like domain"/>
    <property type="match status" value="1"/>
</dbReference>
<organism evidence="2 3">
    <name type="scientific">Desulfoglaeba alkanexedens ALDC</name>
    <dbReference type="NCBI Taxonomy" id="980445"/>
    <lineage>
        <taxon>Bacteria</taxon>
        <taxon>Pseudomonadati</taxon>
        <taxon>Thermodesulfobacteriota</taxon>
        <taxon>Syntrophobacteria</taxon>
        <taxon>Syntrophobacterales</taxon>
        <taxon>Syntrophobacteraceae</taxon>
        <taxon>Desulfoglaeba</taxon>
    </lineage>
</organism>
<dbReference type="CDD" id="cd00158">
    <property type="entry name" value="RHOD"/>
    <property type="match status" value="1"/>
</dbReference>
<dbReference type="KEGG" id="dax:FDQ92_04500"/>
<dbReference type="InterPro" id="IPR050229">
    <property type="entry name" value="GlpE_sulfurtransferase"/>
</dbReference>
<dbReference type="SUPFAM" id="SSF52821">
    <property type="entry name" value="Rhodanese/Cell cycle control phosphatase"/>
    <property type="match status" value="1"/>
</dbReference>
<dbReference type="InterPro" id="IPR036873">
    <property type="entry name" value="Rhodanese-like_dom_sf"/>
</dbReference>
<proteinExistence type="predicted"/>
<sequence length="169" mass="18156">MVEICTKSLCQAAALLLAAGLLALGVNAIRPDGIPLIGDWSPEARLSLENGTNLSIPIEEAEALFFSGEAVFLDARDASEYASGHIYGARNLPWMEFETAFEKVMGDVGRDVVIVTYCDGEGCGLSRELALALLAKGYTHVRVLVNGWTVWRDRTLPVDVAGGFGLEPE</sequence>
<dbReference type="AlphaFoldDB" id="A0A4P8L8A2"/>
<dbReference type="OrthoDB" id="9789348at2"/>
<dbReference type="Proteomes" id="UP000298602">
    <property type="component" value="Chromosome"/>
</dbReference>
<dbReference type="PANTHER" id="PTHR43031">
    <property type="entry name" value="FAD-DEPENDENT OXIDOREDUCTASE"/>
    <property type="match status" value="1"/>
</dbReference>
<accession>A0A4P8L8A2</accession>
<dbReference type="PANTHER" id="PTHR43031:SF7">
    <property type="entry name" value="NITRIC OXIDE REDUCTASE FLRD-NAD(+) REDUCTASE"/>
    <property type="match status" value="1"/>
</dbReference>
<evidence type="ECO:0000313" key="3">
    <source>
        <dbReference type="Proteomes" id="UP000298602"/>
    </source>
</evidence>
<dbReference type="PROSITE" id="PS50206">
    <property type="entry name" value="RHODANESE_3"/>
    <property type="match status" value="1"/>
</dbReference>
<name>A0A4P8L8A2_9BACT</name>
<evidence type="ECO:0000313" key="2">
    <source>
        <dbReference type="EMBL" id="QCQ23445.1"/>
    </source>
</evidence>
<feature type="domain" description="Rhodanese" evidence="1">
    <location>
        <begin position="66"/>
        <end position="160"/>
    </location>
</feature>
<reference evidence="2 3" key="2">
    <citation type="submission" date="2019-05" db="EMBL/GenBank/DDBJ databases">
        <authorList>
            <person name="Suflita J.M."/>
            <person name="Marks C.R."/>
        </authorList>
    </citation>
    <scope>NUCLEOTIDE SEQUENCE [LARGE SCALE GENOMIC DNA]</scope>
    <source>
        <strain evidence="2 3">ALDC</strain>
    </source>
</reference>
<keyword evidence="3" id="KW-1185">Reference proteome</keyword>